<gene>
    <name evidence="1" type="ORF">S01H1_32085</name>
</gene>
<dbReference type="Gene3D" id="2.30.30.830">
    <property type="match status" value="1"/>
</dbReference>
<dbReference type="AlphaFoldDB" id="X0U4Q9"/>
<protein>
    <recommendedName>
        <fullName evidence="2">Pilus assembly protein PilP</fullName>
    </recommendedName>
</protein>
<proteinExistence type="predicted"/>
<organism evidence="1">
    <name type="scientific">marine sediment metagenome</name>
    <dbReference type="NCBI Taxonomy" id="412755"/>
    <lineage>
        <taxon>unclassified sequences</taxon>
        <taxon>metagenomes</taxon>
        <taxon>ecological metagenomes</taxon>
    </lineage>
</organism>
<dbReference type="Pfam" id="PF04351">
    <property type="entry name" value="PilP"/>
    <property type="match status" value="1"/>
</dbReference>
<comment type="caution">
    <text evidence="1">The sequence shown here is derived from an EMBL/GenBank/DDBJ whole genome shotgun (WGS) entry which is preliminary data.</text>
</comment>
<evidence type="ECO:0008006" key="2">
    <source>
        <dbReference type="Google" id="ProtNLM"/>
    </source>
</evidence>
<reference evidence="1" key="1">
    <citation type="journal article" date="2014" name="Front. Microbiol.">
        <title>High frequency of phylogenetically diverse reductive dehalogenase-homologous genes in deep subseafloor sedimentary metagenomes.</title>
        <authorList>
            <person name="Kawai M."/>
            <person name="Futagami T."/>
            <person name="Toyoda A."/>
            <person name="Takaki Y."/>
            <person name="Nishi S."/>
            <person name="Hori S."/>
            <person name="Arai W."/>
            <person name="Tsubouchi T."/>
            <person name="Morono Y."/>
            <person name="Uchiyama I."/>
            <person name="Ito T."/>
            <person name="Fujiyama A."/>
            <person name="Inagaki F."/>
            <person name="Takami H."/>
        </authorList>
    </citation>
    <scope>NUCLEOTIDE SEQUENCE</scope>
    <source>
        <strain evidence="1">Expedition CK06-06</strain>
    </source>
</reference>
<sequence length="141" mass="16027">MLKSLGITVTLLFVFVPTVVLSETGDIILEDKPSLTSTIQRDPFYRVLEQYGLTDADRVRLATDFELRDFKLIGLVWDVASPIAIFRGPKKKRYILKVGDKIGRQGGVIVKIRQGQLYIQEAFVDINGNRMERSIIKRVES</sequence>
<evidence type="ECO:0000313" key="1">
    <source>
        <dbReference type="EMBL" id="GAF95377.1"/>
    </source>
</evidence>
<accession>X0U4Q9</accession>
<name>X0U4Q9_9ZZZZ</name>
<dbReference type="EMBL" id="BARS01019843">
    <property type="protein sequence ID" value="GAF95377.1"/>
    <property type="molecule type" value="Genomic_DNA"/>
</dbReference>
<dbReference type="InterPro" id="IPR007446">
    <property type="entry name" value="PilP"/>
</dbReference>